<reference evidence="3" key="1">
    <citation type="journal article" date="2019" name="Int. J. Syst. Evol. Microbiol.">
        <title>The Global Catalogue of Microorganisms (GCM) 10K type strain sequencing project: providing services to taxonomists for standard genome sequencing and annotation.</title>
        <authorList>
            <consortium name="The Broad Institute Genomics Platform"/>
            <consortium name="The Broad Institute Genome Sequencing Center for Infectious Disease"/>
            <person name="Wu L."/>
            <person name="Ma J."/>
        </authorList>
    </citation>
    <scope>NUCLEOTIDE SEQUENCE [LARGE SCALE GENOMIC DNA]</scope>
    <source>
        <strain evidence="3">JCM 16704</strain>
    </source>
</reference>
<dbReference type="EMBL" id="BAAAZI010000010">
    <property type="protein sequence ID" value="GAA4142991.1"/>
    <property type="molecule type" value="Genomic_DNA"/>
</dbReference>
<keyword evidence="1" id="KW-0472">Membrane</keyword>
<comment type="caution">
    <text evidence="2">The sequence shown here is derived from an EMBL/GenBank/DDBJ whole genome shotgun (WGS) entry which is preliminary data.</text>
</comment>
<feature type="transmembrane region" description="Helical" evidence="1">
    <location>
        <begin position="235"/>
        <end position="257"/>
    </location>
</feature>
<dbReference type="InterPro" id="IPR034804">
    <property type="entry name" value="SQR/QFR_C/D"/>
</dbReference>
<dbReference type="Gene3D" id="1.20.1300.10">
    <property type="entry name" value="Fumarate reductase/succinate dehydrogenase, transmembrane subunit"/>
    <property type="match status" value="1"/>
</dbReference>
<name>A0ABP7YXC3_9SPHI</name>
<dbReference type="SUPFAM" id="SSF81343">
    <property type="entry name" value="Fumarate reductase respiratory complex transmembrane subunits"/>
    <property type="match status" value="1"/>
</dbReference>
<dbReference type="InterPro" id="IPR011138">
    <property type="entry name" value="Cytochrome_b-558"/>
</dbReference>
<dbReference type="CDD" id="cd03498">
    <property type="entry name" value="SQR_TypeB_2_TM"/>
    <property type="match status" value="1"/>
</dbReference>
<gene>
    <name evidence="2" type="ORF">GCM10022216_24510</name>
</gene>
<dbReference type="NCBIfam" id="TIGR02046">
    <property type="entry name" value="sdhC_b558_fam"/>
    <property type="match status" value="1"/>
</dbReference>
<proteinExistence type="predicted"/>
<sequence>MSKSKPVLTSSLGKKLIMSLTGLFLCTFLIVHLIGNLQLFKDDAGYAFNKYAFFMTHFTPIKVVSYLLYLSIIVHAVYALILTTKNKAARPIGYNQYDGKANSAWNSRNMGILGTVLLVFIVTHMQNFWFQYKFGTTPYVEYQTELATGARQINNQDALPADYTEYREYVDAGFEVIKTKDLYKQVEVTFQNPLLVGLYVLGMAALSFHLIHGFQSAFQTVGFNHRRYNGIIRAIGVWVFGIIIPILFAAMPLYFYFVK</sequence>
<keyword evidence="3" id="KW-1185">Reference proteome</keyword>
<feature type="transmembrane region" description="Helical" evidence="1">
    <location>
        <begin position="110"/>
        <end position="130"/>
    </location>
</feature>
<organism evidence="2 3">
    <name type="scientific">Sphingobacterium kyonggiense</name>
    <dbReference type="NCBI Taxonomy" id="714075"/>
    <lineage>
        <taxon>Bacteria</taxon>
        <taxon>Pseudomonadati</taxon>
        <taxon>Bacteroidota</taxon>
        <taxon>Sphingobacteriia</taxon>
        <taxon>Sphingobacteriales</taxon>
        <taxon>Sphingobacteriaceae</taxon>
        <taxon>Sphingobacterium</taxon>
    </lineage>
</organism>
<dbReference type="RefSeq" id="WP_344675022.1">
    <property type="nucleotide sequence ID" value="NZ_BAAAZI010000010.1"/>
</dbReference>
<feature type="transmembrane region" description="Helical" evidence="1">
    <location>
        <begin position="194"/>
        <end position="214"/>
    </location>
</feature>
<feature type="transmembrane region" description="Helical" evidence="1">
    <location>
        <begin position="63"/>
        <end position="82"/>
    </location>
</feature>
<evidence type="ECO:0000313" key="3">
    <source>
        <dbReference type="Proteomes" id="UP001500101"/>
    </source>
</evidence>
<evidence type="ECO:0000256" key="1">
    <source>
        <dbReference type="SAM" id="Phobius"/>
    </source>
</evidence>
<keyword evidence="1" id="KW-0812">Transmembrane</keyword>
<dbReference type="Proteomes" id="UP001500101">
    <property type="component" value="Unassembled WGS sequence"/>
</dbReference>
<keyword evidence="1" id="KW-1133">Transmembrane helix</keyword>
<evidence type="ECO:0000313" key="2">
    <source>
        <dbReference type="EMBL" id="GAA4142991.1"/>
    </source>
</evidence>
<feature type="transmembrane region" description="Helical" evidence="1">
    <location>
        <begin position="12"/>
        <end position="34"/>
    </location>
</feature>
<accession>A0ABP7YXC3</accession>
<protein>
    <submittedName>
        <fullName evidence="2">Succinate dehydrogenase cytochrome b subunit</fullName>
    </submittedName>
</protein>